<feature type="region of interest" description="Disordered" evidence="1">
    <location>
        <begin position="1"/>
        <end position="35"/>
    </location>
</feature>
<feature type="domain" description="EF-hand" evidence="2">
    <location>
        <begin position="689"/>
        <end position="724"/>
    </location>
</feature>
<feature type="domain" description="EF-hand" evidence="2">
    <location>
        <begin position="725"/>
        <end position="758"/>
    </location>
</feature>
<reference evidence="3 4" key="1">
    <citation type="journal article" date="2024" name="Science">
        <title>Giant polyketide synthase enzymes in the biosynthesis of giant marine polyether toxins.</title>
        <authorList>
            <person name="Fallon T.R."/>
            <person name="Shende V.V."/>
            <person name="Wierzbicki I.H."/>
            <person name="Pendleton A.L."/>
            <person name="Watervoot N.F."/>
            <person name="Auber R.P."/>
            <person name="Gonzalez D.J."/>
            <person name="Wisecaver J.H."/>
            <person name="Moore B.S."/>
        </authorList>
    </citation>
    <scope>NUCLEOTIDE SEQUENCE [LARGE SCALE GENOMIC DNA]</scope>
    <source>
        <strain evidence="3 4">12B1</strain>
    </source>
</reference>
<dbReference type="InterPro" id="IPR011989">
    <property type="entry name" value="ARM-like"/>
</dbReference>
<dbReference type="SMART" id="SM00054">
    <property type="entry name" value="EFh"/>
    <property type="match status" value="2"/>
</dbReference>
<feature type="region of interest" description="Disordered" evidence="1">
    <location>
        <begin position="639"/>
        <end position="686"/>
    </location>
</feature>
<comment type="caution">
    <text evidence="3">The sequence shown here is derived from an EMBL/GenBank/DDBJ whole genome shotgun (WGS) entry which is preliminary data.</text>
</comment>
<dbReference type="PROSITE" id="PS50222">
    <property type="entry name" value="EF_HAND_2"/>
    <property type="match status" value="2"/>
</dbReference>
<sequence length="974" mass="106889">MDAASDHEVEESKEVAAHTNEPHAPTEEPVQEGGAKGKRLTFGAGLLVKRPSRIEVFKKLMSTEVLRSTVRKHITTNRLLDASTKMKNEGTNVRSDSFTARLFCQENGEEHIVAWKRTGSFVRLKELVCNMFQFEDCDLFDVERHLRLNSDSEISLMVDEWSEREAARKQDILATWLLEVQQQLTDQEPDLALHALWELACRPENHSDVSVDLIEQVVSTMLDCTHEKKHHRIAAMAAAALWMLAEPETTRNTFPLEMCVPALIQTATKIFECKEHSDLTLHPIGALGCLLRVPEAVPLFDQAGGTAMLMPTLTSQSAQVRSTPRSCAERRRCPSNRSQAWQVRRVATATLYFVTTLSENACLTIASTGGLPKLAEVSLNKGESTALRASALLALGCCVKRTAEVLTASDEADGAARLGQGFKLPPQLLEHLTTFGSALMNSIDATSDTGVAHNEPIGDRDSLDVLLGVVLNTMWNVLVLLYTSPLPPEMVPRRDALTGAAAFLKRVLESNLNYLCICPACGALNNIPKYVASSNVSIALLQKLPFIHGRTLEAGATLLAQVVQKKSECDLFMQAGGADAVLVRMVRLIEESRAAENAADDEMHSLQGSAMRAHAALSFALMTAVCAAARVIVFDPSMEDGELPPLPRDEGNAEHPRRSRRRRSVLAAPDQTQPKAQKVGGSSGVPVREDHHRIAEWFVKLDENNDGFVTREELISVVLEHGGTKEQAMSICEELDGNNDGTISLFELCDAYGVRMPLLRAGSFELLVNASAVAQTRSLCYLMVGMWTLATFSNCRAPLGKAQGVEAALRALKRAMNEHEQEPVGSQGSATRLWCLKAAQWACAALWLLCYDDDNAIRLLELSVDLIVHLARNGEPTLRFMAMGCVVRLVLLPTTMNTMIMDYKATELLRKVGHDRNASDRLRLMCTTTLGFLTRSDGSIDASISEQVTSPRALAVCHAISTIFIEYAISAIFM</sequence>
<evidence type="ECO:0000259" key="2">
    <source>
        <dbReference type="PROSITE" id="PS50222"/>
    </source>
</evidence>
<dbReference type="Gene3D" id="1.10.238.10">
    <property type="entry name" value="EF-hand"/>
    <property type="match status" value="1"/>
</dbReference>
<dbReference type="SUPFAM" id="SSF48371">
    <property type="entry name" value="ARM repeat"/>
    <property type="match status" value="1"/>
</dbReference>
<dbReference type="EMBL" id="JBGBPQ010000001">
    <property type="protein sequence ID" value="KAL1530239.1"/>
    <property type="molecule type" value="Genomic_DNA"/>
</dbReference>
<evidence type="ECO:0000313" key="3">
    <source>
        <dbReference type="EMBL" id="KAL1530239.1"/>
    </source>
</evidence>
<dbReference type="CDD" id="cd00051">
    <property type="entry name" value="EFh"/>
    <property type="match status" value="1"/>
</dbReference>
<feature type="compositionally biased region" description="Basic and acidic residues" evidence="1">
    <location>
        <begin position="647"/>
        <end position="656"/>
    </location>
</feature>
<feature type="compositionally biased region" description="Basic and acidic residues" evidence="1">
    <location>
        <begin position="1"/>
        <end position="26"/>
    </location>
</feature>
<dbReference type="PROSITE" id="PS00018">
    <property type="entry name" value="EF_HAND_1"/>
    <property type="match status" value="2"/>
</dbReference>
<dbReference type="InterPro" id="IPR018247">
    <property type="entry name" value="EF_Hand_1_Ca_BS"/>
</dbReference>
<dbReference type="Pfam" id="PF13499">
    <property type="entry name" value="EF-hand_7"/>
    <property type="match status" value="1"/>
</dbReference>
<dbReference type="GO" id="GO:0005509">
    <property type="term" value="F:calcium ion binding"/>
    <property type="evidence" value="ECO:0007669"/>
    <property type="project" value="InterPro"/>
</dbReference>
<dbReference type="InterPro" id="IPR002048">
    <property type="entry name" value="EF_hand_dom"/>
</dbReference>
<evidence type="ECO:0000256" key="1">
    <source>
        <dbReference type="SAM" id="MobiDB-lite"/>
    </source>
</evidence>
<proteinExistence type="predicted"/>
<keyword evidence="4" id="KW-1185">Reference proteome</keyword>
<dbReference type="Gene3D" id="1.25.10.10">
    <property type="entry name" value="Leucine-rich Repeat Variant"/>
    <property type="match status" value="2"/>
</dbReference>
<evidence type="ECO:0000313" key="4">
    <source>
        <dbReference type="Proteomes" id="UP001515480"/>
    </source>
</evidence>
<gene>
    <name evidence="3" type="ORF">AB1Y20_001154</name>
</gene>
<name>A0AB34K8P8_PRYPA</name>
<protein>
    <recommendedName>
        <fullName evidence="2">EF-hand domain-containing protein</fullName>
    </recommendedName>
</protein>
<dbReference type="AlphaFoldDB" id="A0AB34K8P8"/>
<dbReference type="Proteomes" id="UP001515480">
    <property type="component" value="Unassembled WGS sequence"/>
</dbReference>
<dbReference type="InterPro" id="IPR016024">
    <property type="entry name" value="ARM-type_fold"/>
</dbReference>
<organism evidence="3 4">
    <name type="scientific">Prymnesium parvum</name>
    <name type="common">Toxic golden alga</name>
    <dbReference type="NCBI Taxonomy" id="97485"/>
    <lineage>
        <taxon>Eukaryota</taxon>
        <taxon>Haptista</taxon>
        <taxon>Haptophyta</taxon>
        <taxon>Prymnesiophyceae</taxon>
        <taxon>Prymnesiales</taxon>
        <taxon>Prymnesiaceae</taxon>
        <taxon>Prymnesium</taxon>
    </lineage>
</organism>
<accession>A0AB34K8P8</accession>